<proteinExistence type="inferred from homology"/>
<dbReference type="NCBIfam" id="NF037982">
    <property type="entry name" value="Nramp_1"/>
    <property type="match status" value="1"/>
</dbReference>
<feature type="transmembrane region" description="Helical" evidence="7">
    <location>
        <begin position="373"/>
        <end position="394"/>
    </location>
</feature>
<evidence type="ECO:0000256" key="7">
    <source>
        <dbReference type="SAM" id="Phobius"/>
    </source>
</evidence>
<dbReference type="PANTHER" id="PTHR11706">
    <property type="entry name" value="SOLUTE CARRIER PROTEIN FAMILY 11 MEMBER"/>
    <property type="match status" value="1"/>
</dbReference>
<dbReference type="Proteomes" id="UP001318860">
    <property type="component" value="Unassembled WGS sequence"/>
</dbReference>
<evidence type="ECO:0000313" key="9">
    <source>
        <dbReference type="Proteomes" id="UP001318860"/>
    </source>
</evidence>
<evidence type="ECO:0000256" key="3">
    <source>
        <dbReference type="ARBA" id="ARBA00022692"/>
    </source>
</evidence>
<feature type="region of interest" description="Disordered" evidence="6">
    <location>
        <begin position="456"/>
        <end position="476"/>
    </location>
</feature>
<evidence type="ECO:0008006" key="10">
    <source>
        <dbReference type="Google" id="ProtNLM"/>
    </source>
</evidence>
<comment type="subcellular location">
    <subcellularLocation>
        <location evidence="1">Membrane</location>
        <topology evidence="1">Multi-pass membrane protein</topology>
    </subcellularLocation>
</comment>
<feature type="compositionally biased region" description="Basic and acidic residues" evidence="6">
    <location>
        <begin position="580"/>
        <end position="595"/>
    </location>
</feature>
<feature type="transmembrane region" description="Helical" evidence="7">
    <location>
        <begin position="330"/>
        <end position="353"/>
    </location>
</feature>
<reference evidence="8 9" key="1">
    <citation type="journal article" date="2021" name="Comput. Struct. Biotechnol. J.">
        <title>De novo genome assembly of the potent medicinal plant Rehmannia glutinosa using nanopore technology.</title>
        <authorList>
            <person name="Ma L."/>
            <person name="Dong C."/>
            <person name="Song C."/>
            <person name="Wang X."/>
            <person name="Zheng X."/>
            <person name="Niu Y."/>
            <person name="Chen S."/>
            <person name="Feng W."/>
        </authorList>
    </citation>
    <scope>NUCLEOTIDE SEQUENCE [LARGE SCALE GENOMIC DNA]</scope>
    <source>
        <strain evidence="8">DH-2019</strain>
    </source>
</reference>
<feature type="transmembrane region" description="Helical" evidence="7">
    <location>
        <begin position="196"/>
        <end position="216"/>
    </location>
</feature>
<dbReference type="Pfam" id="PF01566">
    <property type="entry name" value="Nramp"/>
    <property type="match status" value="1"/>
</dbReference>
<evidence type="ECO:0000256" key="1">
    <source>
        <dbReference type="ARBA" id="ARBA00004141"/>
    </source>
</evidence>
<comment type="caution">
    <text evidence="8">The sequence shown here is derived from an EMBL/GenBank/DDBJ whole genome shotgun (WGS) entry which is preliminary data.</text>
</comment>
<feature type="transmembrane region" description="Helical" evidence="7">
    <location>
        <begin position="156"/>
        <end position="176"/>
    </location>
</feature>
<feature type="region of interest" description="Disordered" evidence="6">
    <location>
        <begin position="864"/>
        <end position="901"/>
    </location>
</feature>
<protein>
    <recommendedName>
        <fullName evidence="10">Ethylene-insensitive protein</fullName>
    </recommendedName>
</protein>
<feature type="compositionally biased region" description="Polar residues" evidence="6">
    <location>
        <begin position="874"/>
        <end position="900"/>
    </location>
</feature>
<keyword evidence="9" id="KW-1185">Reference proteome</keyword>
<keyword evidence="4 7" id="KW-1133">Transmembrane helix</keyword>
<evidence type="ECO:0000256" key="5">
    <source>
        <dbReference type="ARBA" id="ARBA00023136"/>
    </source>
</evidence>
<dbReference type="InterPro" id="IPR017187">
    <property type="entry name" value="EIN2"/>
</dbReference>
<dbReference type="PANTHER" id="PTHR11706:SF75">
    <property type="entry name" value="ETHYLENE-INSENSITIVE PROTEIN 2"/>
    <property type="match status" value="1"/>
</dbReference>
<sequence length="1429" mass="155927">MESETLMTDFQPSTRDRVLAAVGPVLWIAISYVDPGKWAAAVEGGARFGFDLSLLVLIINIVAILCQYLSARVAIATGKNLAQICSEEYDDVTCILLGIQAEISMIVLDLTMVLGTAYGLNAVFGIDLLISVFLTGFDAVLFPILASLLENPKAKISSIFLTCFILASYVSGVLISQPESSLSAGGMLNKLTGENAYALMSVLGANIMPHNFYLHSSIVQQDQGQTNVSKGALCHDHFFATLCIFSGIFLVNYMLMNLAANVFYSSGLISLTLQDALSLLDQGFRSSLASIALVLIMFFSNQLVAVTWSLGREVTAHDFFRLEIPGAEGIFQLLIFTQVVVALLLPSSVIPLFRVASSRSIMGAYRIPHLVEFLALFAFIGMLALKIVFVIELVFGSSDWVISLKWNIGSSVPISYLILLVAAFASVCLLLWLAITPLKSASSGVDTQALKWDKKTVMTEPSRDRDPTEISDVQHQLEKSMERQEPVLSVKRSFGNHQNLSTSTSDLNLPETLLDSEINLHLTTIQENKSEITFSKPAIGNPEESATISELVLPESGDIVKSELPDDITLSTDTKDMVERTLKVEGDVQNEKGDEGDSWEPEESTKDVSESSQSLTSEGPGSYRSLKGKNDDVGSGAGSLSRLAGLGRAARRQLTAVLDEFWGQLFDFHGQATHEAKARKLDVLLGVDSKLDSKSSFASVKLESRDSTGYFPSVGGRGSDLLRTSSFYNSSMQHIGQGNLGSPLGVQQGSAMWSTNHMQLLDAYVRNSSHDALDSGERRYHSVHVPSSDDSGERRYHSVHVPSSDDSGERRYHSVHVPSSDDSGERRYYSVHVPSSSDGHDQQPATIHGYDLASYLGRMAKEKGSDYQKGQLESLAQTPTPSIKTKSIDSYSQPLGQKPQNGLRALTPPGFHNVPVSRNSSMKSERALHDLSPEPMDYNNNPPNVKKFYSLPDISGLYIPQRDSSSANSSQWNNSMGYGQSISRSAREQMYSSASSRAGTALGYKGLSTPKVCSDAFSLQFSSGSGAGSLWSRQPYEQFGVADKSPSNVQEAASVMDMEAKLLQSFRSCIMKLLKLEGSDWLFRQNDGADEDLIDKVAAREKFLFEVENRTVERKFSSAIKIDETDPSKFMSVPNCGDGCVWRVDLIISFGVWSIHRILELSLMESRPELWGKYTYVLNRLQGIIDLAFSKPRSSMPPCFCLQLPAGYQQKSSPPISNGSLPPPSKLGRGKFTTAAMLLDMIKDVEIAISCRKGRTGTAAGDVAFPKGKENLASVLKRYKRRLSNKPVGSQEISDNVEHSVAGGGKRSVGVSIATEVEGDGAVALGGEVKHLVVPRVPELRKVVEEEDDIFSRKVLIAVGLYLGSIKERKMGYVVVVSLPVILFFLITAIACYLFGRARGRRENVRLPQYYGPPAPPSFGPQAPGPDNK</sequence>
<feature type="compositionally biased region" description="Basic and acidic residues" evidence="6">
    <location>
        <begin position="456"/>
        <end position="468"/>
    </location>
</feature>
<feature type="transmembrane region" description="Helical" evidence="7">
    <location>
        <begin position="414"/>
        <end position="435"/>
    </location>
</feature>
<keyword evidence="3 7" id="KW-0812">Transmembrane</keyword>
<name>A0ABR0W0V3_REHGL</name>
<feature type="transmembrane region" description="Helical" evidence="7">
    <location>
        <begin position="237"/>
        <end position="256"/>
    </location>
</feature>
<dbReference type="EMBL" id="JABTTQ020000346">
    <property type="protein sequence ID" value="KAK6140221.1"/>
    <property type="molecule type" value="Genomic_DNA"/>
</dbReference>
<dbReference type="PIRSF" id="PIRSF037378">
    <property type="entry name" value="EIN2"/>
    <property type="match status" value="1"/>
</dbReference>
<feature type="region of interest" description="Disordered" evidence="6">
    <location>
        <begin position="580"/>
        <end position="638"/>
    </location>
</feature>
<comment type="similarity">
    <text evidence="2">Belongs to the NRAMP (TC 2.A.55) family.</text>
</comment>
<organism evidence="8 9">
    <name type="scientific">Rehmannia glutinosa</name>
    <name type="common">Chinese foxglove</name>
    <dbReference type="NCBI Taxonomy" id="99300"/>
    <lineage>
        <taxon>Eukaryota</taxon>
        <taxon>Viridiplantae</taxon>
        <taxon>Streptophyta</taxon>
        <taxon>Embryophyta</taxon>
        <taxon>Tracheophyta</taxon>
        <taxon>Spermatophyta</taxon>
        <taxon>Magnoliopsida</taxon>
        <taxon>eudicotyledons</taxon>
        <taxon>Gunneridae</taxon>
        <taxon>Pentapetalae</taxon>
        <taxon>asterids</taxon>
        <taxon>lamiids</taxon>
        <taxon>Lamiales</taxon>
        <taxon>Orobanchaceae</taxon>
        <taxon>Rehmannieae</taxon>
        <taxon>Rehmannia</taxon>
    </lineage>
</organism>
<feature type="transmembrane region" description="Helical" evidence="7">
    <location>
        <begin position="52"/>
        <end position="71"/>
    </location>
</feature>
<evidence type="ECO:0000256" key="2">
    <source>
        <dbReference type="ARBA" id="ARBA00009965"/>
    </source>
</evidence>
<gene>
    <name evidence="8" type="ORF">DH2020_026019</name>
</gene>
<dbReference type="PRINTS" id="PR00447">
    <property type="entry name" value="NATRESASSCMP"/>
</dbReference>
<evidence type="ECO:0000313" key="8">
    <source>
        <dbReference type="EMBL" id="KAK6140221.1"/>
    </source>
</evidence>
<keyword evidence="5 7" id="KW-0472">Membrane</keyword>
<feature type="transmembrane region" description="Helical" evidence="7">
    <location>
        <begin position="1372"/>
        <end position="1396"/>
    </location>
</feature>
<evidence type="ECO:0000256" key="4">
    <source>
        <dbReference type="ARBA" id="ARBA00022989"/>
    </source>
</evidence>
<accession>A0ABR0W0V3</accession>
<feature type="transmembrane region" description="Helical" evidence="7">
    <location>
        <begin position="124"/>
        <end position="149"/>
    </location>
</feature>
<feature type="compositionally biased region" description="Polar residues" evidence="6">
    <location>
        <begin position="610"/>
        <end position="619"/>
    </location>
</feature>
<feature type="region of interest" description="Disordered" evidence="6">
    <location>
        <begin position="773"/>
        <end position="845"/>
    </location>
</feature>
<dbReference type="InterPro" id="IPR001046">
    <property type="entry name" value="NRAMP_fam"/>
</dbReference>
<evidence type="ECO:0000256" key="6">
    <source>
        <dbReference type="SAM" id="MobiDB-lite"/>
    </source>
</evidence>
<feature type="transmembrane region" description="Helical" evidence="7">
    <location>
        <begin position="92"/>
        <end position="118"/>
    </location>
</feature>
<feature type="transmembrane region" description="Helical" evidence="7">
    <location>
        <begin position="287"/>
        <end position="310"/>
    </location>
</feature>